<dbReference type="PANTHER" id="PTHR10715:SF0">
    <property type="entry name" value="LARGE RIBOSOMAL SUBUNIT PROTEIN EL6"/>
    <property type="match status" value="1"/>
</dbReference>
<dbReference type="Gene3D" id="2.30.30.30">
    <property type="match status" value="1"/>
</dbReference>
<gene>
    <name evidence="8" type="ORF">NP493_218g02033</name>
</gene>
<evidence type="ECO:0000256" key="4">
    <source>
        <dbReference type="ARBA" id="ARBA00035233"/>
    </source>
</evidence>
<dbReference type="GO" id="GO:0003735">
    <property type="term" value="F:structural constituent of ribosome"/>
    <property type="evidence" value="ECO:0007669"/>
    <property type="project" value="InterPro"/>
</dbReference>
<feature type="compositionally biased region" description="Basic residues" evidence="7">
    <location>
        <begin position="73"/>
        <end position="88"/>
    </location>
</feature>
<organism evidence="8 9">
    <name type="scientific">Ridgeia piscesae</name>
    <name type="common">Tubeworm</name>
    <dbReference type="NCBI Taxonomy" id="27915"/>
    <lineage>
        <taxon>Eukaryota</taxon>
        <taxon>Metazoa</taxon>
        <taxon>Spiralia</taxon>
        <taxon>Lophotrochozoa</taxon>
        <taxon>Annelida</taxon>
        <taxon>Polychaeta</taxon>
        <taxon>Sedentaria</taxon>
        <taxon>Canalipalpata</taxon>
        <taxon>Sabellida</taxon>
        <taxon>Siboglinidae</taxon>
        <taxon>Ridgeia</taxon>
    </lineage>
</organism>
<dbReference type="GO" id="GO:0002181">
    <property type="term" value="P:cytoplasmic translation"/>
    <property type="evidence" value="ECO:0007669"/>
    <property type="project" value="TreeGrafter"/>
</dbReference>
<evidence type="ECO:0000256" key="3">
    <source>
        <dbReference type="ARBA" id="ARBA00023274"/>
    </source>
</evidence>
<protein>
    <recommendedName>
        <fullName evidence="4">Large ribosomal subunit protein eL6</fullName>
    </recommendedName>
    <alternativeName>
        <fullName evidence="5">60S ribosomal protein L6</fullName>
    </alternativeName>
</protein>
<dbReference type="FunFam" id="2.30.30.30:FF:000014">
    <property type="entry name" value="60S ribosomal protein L6"/>
    <property type="match status" value="1"/>
</dbReference>
<dbReference type="CDD" id="cd13156">
    <property type="entry name" value="KOW_RPL6"/>
    <property type="match status" value="1"/>
</dbReference>
<dbReference type="InterPro" id="IPR014722">
    <property type="entry name" value="Rib_uL2_dom2"/>
</dbReference>
<evidence type="ECO:0000313" key="8">
    <source>
        <dbReference type="EMBL" id="KAK2185944.1"/>
    </source>
</evidence>
<keyword evidence="2" id="KW-0689">Ribosomal protein</keyword>
<keyword evidence="3" id="KW-0687">Ribonucleoprotein</keyword>
<dbReference type="InterPro" id="IPR041997">
    <property type="entry name" value="Ribosomal_eL6_KOW"/>
</dbReference>
<accession>A0AAD9UE25</accession>
<dbReference type="Proteomes" id="UP001209878">
    <property type="component" value="Unassembled WGS sequence"/>
</dbReference>
<evidence type="ECO:0000256" key="5">
    <source>
        <dbReference type="ARBA" id="ARBA00035351"/>
    </source>
</evidence>
<evidence type="ECO:0000256" key="7">
    <source>
        <dbReference type="SAM" id="MobiDB-lite"/>
    </source>
</evidence>
<comment type="subunit">
    <text evidence="6">Component of the large ribosomal subunit. May bind IPO9 with low affinity.</text>
</comment>
<dbReference type="EMBL" id="JAODUO010000217">
    <property type="protein sequence ID" value="KAK2185944.1"/>
    <property type="molecule type" value="Genomic_DNA"/>
</dbReference>
<feature type="region of interest" description="Disordered" evidence="7">
    <location>
        <begin position="9"/>
        <end position="88"/>
    </location>
</feature>
<dbReference type="PANTHER" id="PTHR10715">
    <property type="entry name" value="60S RIBOSOMAL PROTEIN L6"/>
    <property type="match status" value="1"/>
</dbReference>
<dbReference type="GO" id="GO:0003723">
    <property type="term" value="F:RNA binding"/>
    <property type="evidence" value="ECO:0007669"/>
    <property type="project" value="TreeGrafter"/>
</dbReference>
<dbReference type="InterPro" id="IPR000915">
    <property type="entry name" value="60S_ribosomal_eL6"/>
</dbReference>
<dbReference type="AlphaFoldDB" id="A0AAD9UE25"/>
<dbReference type="GO" id="GO:0022625">
    <property type="term" value="C:cytosolic large ribosomal subunit"/>
    <property type="evidence" value="ECO:0007669"/>
    <property type="project" value="TreeGrafter"/>
</dbReference>
<sequence>MSTSLVLFTAMAPKGEKKAKAPPAVKKQREPVKKRQRPSRMVTKQIGGDKNGGERTVRVSRMPRYFPTEDRPKKLRSRKKSFSEHKHKLRQSIVPGTVLIVLCGRHKGKRVVFLKQLKTGLLLVTGPYHLNGCPLRRINQIYVIATKTRLDISGVKLPERVNDEYFKRQKLNKPKHTEGEIFDTEKAEYAVSAERREDQIAVDKQVLDVIKKHQDKKFMFGYLGSLFSLTNKQYPHKMVF</sequence>
<evidence type="ECO:0000256" key="6">
    <source>
        <dbReference type="ARBA" id="ARBA00046388"/>
    </source>
</evidence>
<dbReference type="SUPFAM" id="SSF50104">
    <property type="entry name" value="Translation proteins SH3-like domain"/>
    <property type="match status" value="1"/>
</dbReference>
<evidence type="ECO:0000256" key="1">
    <source>
        <dbReference type="ARBA" id="ARBA00010592"/>
    </source>
</evidence>
<dbReference type="Pfam" id="PF01159">
    <property type="entry name" value="Ribosomal_L6e"/>
    <property type="match status" value="1"/>
</dbReference>
<keyword evidence="9" id="KW-1185">Reference proteome</keyword>
<dbReference type="GO" id="GO:0000027">
    <property type="term" value="P:ribosomal large subunit assembly"/>
    <property type="evidence" value="ECO:0007669"/>
    <property type="project" value="TreeGrafter"/>
</dbReference>
<reference evidence="8" key="1">
    <citation type="journal article" date="2023" name="Mol. Biol. Evol.">
        <title>Third-Generation Sequencing Reveals the Adaptive Role of the Epigenome in Three Deep-Sea Polychaetes.</title>
        <authorList>
            <person name="Perez M."/>
            <person name="Aroh O."/>
            <person name="Sun Y."/>
            <person name="Lan Y."/>
            <person name="Juniper S.K."/>
            <person name="Young C.R."/>
            <person name="Angers B."/>
            <person name="Qian P.Y."/>
        </authorList>
    </citation>
    <scope>NUCLEOTIDE SEQUENCE</scope>
    <source>
        <strain evidence="8">R07B-5</strain>
    </source>
</reference>
<name>A0AAD9UE25_RIDPI</name>
<dbReference type="InterPro" id="IPR008991">
    <property type="entry name" value="Translation_prot_SH3-like_sf"/>
</dbReference>
<proteinExistence type="inferred from homology"/>
<comment type="caution">
    <text evidence="8">The sequence shown here is derived from an EMBL/GenBank/DDBJ whole genome shotgun (WGS) entry which is preliminary data.</text>
</comment>
<evidence type="ECO:0000313" key="9">
    <source>
        <dbReference type="Proteomes" id="UP001209878"/>
    </source>
</evidence>
<evidence type="ECO:0000256" key="2">
    <source>
        <dbReference type="ARBA" id="ARBA00022980"/>
    </source>
</evidence>
<comment type="similarity">
    <text evidence="1">Belongs to the eukaryotic ribosomal protein eL6 family.</text>
</comment>